<dbReference type="PANTHER" id="PTHR12789">
    <property type="entry name" value="DENSITY-REGULATED PROTEIN HOMOLOG"/>
    <property type="match status" value="1"/>
</dbReference>
<dbReference type="GO" id="GO:0002188">
    <property type="term" value="P:translation reinitiation"/>
    <property type="evidence" value="ECO:0007669"/>
    <property type="project" value="TreeGrafter"/>
</dbReference>
<proteinExistence type="inferred from homology"/>
<dbReference type="GO" id="GO:0006417">
    <property type="term" value="P:regulation of translation"/>
    <property type="evidence" value="ECO:0007669"/>
    <property type="project" value="UniProtKB-KW"/>
</dbReference>
<dbReference type="AlphaFoldDB" id="A0A7C9N3X1"/>
<dbReference type="PANTHER" id="PTHR12789:SF0">
    <property type="entry name" value="DENSITY-REGULATED PROTEIN"/>
    <property type="match status" value="1"/>
</dbReference>
<dbReference type="RefSeq" id="WP_160963462.1">
    <property type="nucleotide sequence ID" value="NZ_WVUD01000048.1"/>
</dbReference>
<accession>A0A7C9N3X1</accession>
<dbReference type="Pfam" id="PF01253">
    <property type="entry name" value="SUI1"/>
    <property type="match status" value="1"/>
</dbReference>
<dbReference type="InterPro" id="IPR005872">
    <property type="entry name" value="SUI1_arc_bac"/>
</dbReference>
<dbReference type="NCBIfam" id="TIGR01158">
    <property type="entry name" value="SUI1_rel"/>
    <property type="match status" value="1"/>
</dbReference>
<evidence type="ECO:0000313" key="6">
    <source>
        <dbReference type="Proteomes" id="UP000482487"/>
    </source>
</evidence>
<dbReference type="OrthoDB" id="9792915at2"/>
<dbReference type="SUPFAM" id="SSF55159">
    <property type="entry name" value="eIF1-like"/>
    <property type="match status" value="1"/>
</dbReference>
<keyword evidence="6" id="KW-1185">Reference proteome</keyword>
<reference evidence="5 6" key="1">
    <citation type="submission" date="2020-01" db="EMBL/GenBank/DDBJ databases">
        <title>Genome sequence of Desulfovibrio aerotolerans DSM 16695(T).</title>
        <authorList>
            <person name="Karnachuk O."/>
            <person name="Avakyan M."/>
            <person name="Mardanov A."/>
            <person name="Kadnikov V."/>
            <person name="Ravin N."/>
        </authorList>
    </citation>
    <scope>NUCLEOTIDE SEQUENCE [LARGE SCALE GENOMIC DNA]</scope>
    <source>
        <strain evidence="5 6">DSM 16695</strain>
    </source>
</reference>
<evidence type="ECO:0000256" key="3">
    <source>
        <dbReference type="ARBA" id="ARBA00022917"/>
    </source>
</evidence>
<dbReference type="InterPro" id="IPR001950">
    <property type="entry name" value="SUI1"/>
</dbReference>
<evidence type="ECO:0000256" key="2">
    <source>
        <dbReference type="ARBA" id="ARBA00022845"/>
    </source>
</evidence>
<gene>
    <name evidence="5" type="ORF">GTA51_17710</name>
</gene>
<feature type="domain" description="SUI1" evidence="4">
    <location>
        <begin position="47"/>
        <end position="113"/>
    </location>
</feature>
<dbReference type="GO" id="GO:0001731">
    <property type="term" value="P:formation of translation preinitiation complex"/>
    <property type="evidence" value="ECO:0007669"/>
    <property type="project" value="TreeGrafter"/>
</dbReference>
<dbReference type="InterPro" id="IPR050318">
    <property type="entry name" value="DENR/SUI1_TIF"/>
</dbReference>
<dbReference type="Gene3D" id="3.30.780.10">
    <property type="entry name" value="SUI1-like domain"/>
    <property type="match status" value="1"/>
</dbReference>
<dbReference type="PROSITE" id="PS50296">
    <property type="entry name" value="SUI1"/>
    <property type="match status" value="1"/>
</dbReference>
<dbReference type="InterPro" id="IPR036877">
    <property type="entry name" value="SUI1_dom_sf"/>
</dbReference>
<sequence>MPPPANRPSTPVYSTDTGRLCAGCGHPADRCACSKAKAPAKADGIVRIARQTKGRKGKGVCLVTGVPLTGEALAALARELKQRCGCGGTVKDGIIEIQGDNRDVLAQELQKRGYSVKLAGG</sequence>
<dbReference type="FunFam" id="3.30.780.10:FF:000002">
    <property type="entry name" value="Stress response translation initiation inhibitor"/>
    <property type="match status" value="1"/>
</dbReference>
<dbReference type="PIRSF" id="PIRSF037511">
    <property type="entry name" value="Transl_init_SUI1_pro"/>
    <property type="match status" value="1"/>
</dbReference>
<dbReference type="NCBIfam" id="NF005297">
    <property type="entry name" value="PRK06824.1"/>
    <property type="match status" value="1"/>
</dbReference>
<comment type="similarity">
    <text evidence="1">Belongs to the SUI1 family.</text>
</comment>
<evidence type="ECO:0000259" key="4">
    <source>
        <dbReference type="PROSITE" id="PS50296"/>
    </source>
</evidence>
<keyword evidence="5" id="KW-0396">Initiation factor</keyword>
<dbReference type="GO" id="GO:0003743">
    <property type="term" value="F:translation initiation factor activity"/>
    <property type="evidence" value="ECO:0007669"/>
    <property type="project" value="UniProtKB-KW"/>
</dbReference>
<name>A0A7C9N3X1_9BACT</name>
<protein>
    <submittedName>
        <fullName evidence="5">Translation initiation factor Sui1</fullName>
    </submittedName>
</protein>
<keyword evidence="2" id="KW-0810">Translation regulation</keyword>
<organism evidence="5 6">
    <name type="scientific">Solidesulfovibrio aerotolerans</name>
    <dbReference type="NCBI Taxonomy" id="295255"/>
    <lineage>
        <taxon>Bacteria</taxon>
        <taxon>Pseudomonadati</taxon>
        <taxon>Thermodesulfobacteriota</taxon>
        <taxon>Desulfovibrionia</taxon>
        <taxon>Desulfovibrionales</taxon>
        <taxon>Desulfovibrionaceae</taxon>
        <taxon>Solidesulfovibrio</taxon>
    </lineage>
</organism>
<dbReference type="CDD" id="cd11567">
    <property type="entry name" value="YciH_like"/>
    <property type="match status" value="1"/>
</dbReference>
<comment type="caution">
    <text evidence="5">The sequence shown here is derived from an EMBL/GenBank/DDBJ whole genome shotgun (WGS) entry which is preliminary data.</text>
</comment>
<keyword evidence="3" id="KW-0648">Protein biosynthesis</keyword>
<evidence type="ECO:0000256" key="1">
    <source>
        <dbReference type="ARBA" id="ARBA00005422"/>
    </source>
</evidence>
<dbReference type="GO" id="GO:0003729">
    <property type="term" value="F:mRNA binding"/>
    <property type="evidence" value="ECO:0007669"/>
    <property type="project" value="TreeGrafter"/>
</dbReference>
<dbReference type="Proteomes" id="UP000482487">
    <property type="component" value="Unassembled WGS sequence"/>
</dbReference>
<dbReference type="EMBL" id="WVUD01000048">
    <property type="protein sequence ID" value="MYL84951.1"/>
    <property type="molecule type" value="Genomic_DNA"/>
</dbReference>
<evidence type="ECO:0000313" key="5">
    <source>
        <dbReference type="EMBL" id="MYL84951.1"/>
    </source>
</evidence>